<evidence type="ECO:0000256" key="1">
    <source>
        <dbReference type="SAM" id="MobiDB-lite"/>
    </source>
</evidence>
<feature type="compositionally biased region" description="Basic and acidic residues" evidence="1">
    <location>
        <begin position="215"/>
        <end position="225"/>
    </location>
</feature>
<protein>
    <submittedName>
        <fullName evidence="4">Remodeling and spacing factor 1</fullName>
    </submittedName>
</protein>
<dbReference type="AlphaFoldDB" id="A0A183UY71"/>
<accession>A0A183UY71</accession>
<feature type="region of interest" description="Disordered" evidence="1">
    <location>
        <begin position="247"/>
        <end position="287"/>
    </location>
</feature>
<feature type="region of interest" description="Disordered" evidence="1">
    <location>
        <begin position="125"/>
        <end position="157"/>
    </location>
</feature>
<feature type="region of interest" description="Disordered" evidence="1">
    <location>
        <begin position="200"/>
        <end position="230"/>
    </location>
</feature>
<keyword evidence="3" id="KW-1185">Reference proteome</keyword>
<feature type="compositionally biased region" description="Polar residues" evidence="1">
    <location>
        <begin position="270"/>
        <end position="279"/>
    </location>
</feature>
<name>A0A183UY71_TOXCA</name>
<reference evidence="2 3" key="2">
    <citation type="submission" date="2018-11" db="EMBL/GenBank/DDBJ databases">
        <authorList>
            <consortium name="Pathogen Informatics"/>
        </authorList>
    </citation>
    <scope>NUCLEOTIDE SEQUENCE [LARGE SCALE GENOMIC DNA]</scope>
</reference>
<organism evidence="3 4">
    <name type="scientific">Toxocara canis</name>
    <name type="common">Canine roundworm</name>
    <dbReference type="NCBI Taxonomy" id="6265"/>
    <lineage>
        <taxon>Eukaryota</taxon>
        <taxon>Metazoa</taxon>
        <taxon>Ecdysozoa</taxon>
        <taxon>Nematoda</taxon>
        <taxon>Chromadorea</taxon>
        <taxon>Rhabditida</taxon>
        <taxon>Spirurina</taxon>
        <taxon>Ascaridomorpha</taxon>
        <taxon>Ascaridoidea</taxon>
        <taxon>Toxocaridae</taxon>
        <taxon>Toxocara</taxon>
    </lineage>
</organism>
<feature type="compositionally biased region" description="Basic and acidic residues" evidence="1">
    <location>
        <begin position="375"/>
        <end position="402"/>
    </location>
</feature>
<feature type="compositionally biased region" description="Basic and acidic residues" evidence="1">
    <location>
        <begin position="258"/>
        <end position="269"/>
    </location>
</feature>
<sequence length="429" mass="46869">MGKKNKSPKKAKKKEEAAIENLEHVASTQASNRETNEDGALVIPAEGNCCSEADNIVANEQERKAAKDGHSDESLLCDITGMVAKECDASEGRAKIEQNVCPMVEKEDRSVEITPSENCIERKETVQEEKNNIQEESAMRNAEKLENNEEEEQLTRKVKEENNILGCSIDGNSDQLKQPVVNDDTENEIICECQIIDSSSVEKSSVNSSSDDTEGGTKPKPESVLDKVGLQEGSDSCTVFMAGTSLQETSSASVTCGSEHDRSIGKEPNQEVNAASENINTKDKEDERKKLADTISICSQTTSLADTGSLNSQIVSTTEKTDSETGDEATSREMTPDSTHKEDSDVSSESTLFGRFTRMGDVVMGNRWRKSNRGKGKEGDKDGDKDNDRDSLSSKGEKDKDTSSISSSSIGLHFHIGQKVTFYWVFFGN</sequence>
<dbReference type="WBParaSite" id="TCNE_0001344101-mRNA-1">
    <property type="protein sequence ID" value="TCNE_0001344101-mRNA-1"/>
    <property type="gene ID" value="TCNE_0001344101"/>
</dbReference>
<feature type="compositionally biased region" description="Low complexity" evidence="1">
    <location>
        <begin position="200"/>
        <end position="210"/>
    </location>
</feature>
<evidence type="ECO:0000313" key="3">
    <source>
        <dbReference type="Proteomes" id="UP000050794"/>
    </source>
</evidence>
<gene>
    <name evidence="2" type="ORF">TCNE_LOCUS13441</name>
</gene>
<reference evidence="4" key="1">
    <citation type="submission" date="2016-06" db="UniProtKB">
        <authorList>
            <consortium name="WormBaseParasite"/>
        </authorList>
    </citation>
    <scope>IDENTIFICATION</scope>
</reference>
<evidence type="ECO:0000313" key="4">
    <source>
        <dbReference type="WBParaSite" id="TCNE_0001344101-mRNA-1"/>
    </source>
</evidence>
<feature type="compositionally biased region" description="Basic and acidic residues" evidence="1">
    <location>
        <begin position="319"/>
        <end position="344"/>
    </location>
</feature>
<feature type="region of interest" description="Disordered" evidence="1">
    <location>
        <begin position="301"/>
        <end position="410"/>
    </location>
</feature>
<evidence type="ECO:0000313" key="2">
    <source>
        <dbReference type="EMBL" id="VDM44762.1"/>
    </source>
</evidence>
<feature type="compositionally biased region" description="Polar residues" evidence="1">
    <location>
        <begin position="247"/>
        <end position="256"/>
    </location>
</feature>
<dbReference type="Proteomes" id="UP000050794">
    <property type="component" value="Unassembled WGS sequence"/>
</dbReference>
<proteinExistence type="predicted"/>
<dbReference type="EMBL" id="UYWY01021723">
    <property type="protein sequence ID" value="VDM44762.1"/>
    <property type="molecule type" value="Genomic_DNA"/>
</dbReference>
<feature type="compositionally biased region" description="Polar residues" evidence="1">
    <location>
        <begin position="301"/>
        <end position="318"/>
    </location>
</feature>